<feature type="binding site" evidence="4">
    <location>
        <position position="52"/>
    </location>
    <ligand>
        <name>substrate</name>
    </ligand>
</feature>
<dbReference type="PANTHER" id="PTHR23407">
    <property type="entry name" value="ATPASE INHIBITOR/5-FORMYLTETRAHYDROFOLATE CYCLO-LIGASE"/>
    <property type="match status" value="1"/>
</dbReference>
<evidence type="ECO:0000256" key="5">
    <source>
        <dbReference type="RuleBase" id="RU361279"/>
    </source>
</evidence>
<keyword evidence="7" id="KW-1185">Reference proteome</keyword>
<feature type="binding site" evidence="4">
    <location>
        <position position="47"/>
    </location>
    <ligand>
        <name>substrate</name>
    </ligand>
</feature>
<dbReference type="GO" id="GO:0009396">
    <property type="term" value="P:folic acid-containing compound biosynthetic process"/>
    <property type="evidence" value="ECO:0007669"/>
    <property type="project" value="TreeGrafter"/>
</dbReference>
<evidence type="ECO:0000256" key="3">
    <source>
        <dbReference type="ARBA" id="ARBA00022840"/>
    </source>
</evidence>
<dbReference type="InterPro" id="IPR002698">
    <property type="entry name" value="FTHF_cligase"/>
</dbReference>
<dbReference type="GO" id="GO:0030272">
    <property type="term" value="F:5-formyltetrahydrofolate cyclo-ligase activity"/>
    <property type="evidence" value="ECO:0007669"/>
    <property type="project" value="UniProtKB-EC"/>
</dbReference>
<dbReference type="PANTHER" id="PTHR23407:SF1">
    <property type="entry name" value="5-FORMYLTETRAHYDROFOLATE CYCLO-LIGASE"/>
    <property type="match status" value="1"/>
</dbReference>
<dbReference type="NCBIfam" id="TIGR02727">
    <property type="entry name" value="MTHFS_bact"/>
    <property type="match status" value="1"/>
</dbReference>
<evidence type="ECO:0000256" key="2">
    <source>
        <dbReference type="ARBA" id="ARBA00022741"/>
    </source>
</evidence>
<comment type="cofactor">
    <cofactor evidence="5">
        <name>Mg(2+)</name>
        <dbReference type="ChEBI" id="CHEBI:18420"/>
    </cofactor>
</comment>
<proteinExistence type="inferred from homology"/>
<evidence type="ECO:0000313" key="7">
    <source>
        <dbReference type="Proteomes" id="UP000623067"/>
    </source>
</evidence>
<dbReference type="Pfam" id="PF01812">
    <property type="entry name" value="5-FTHF_cyc-lig"/>
    <property type="match status" value="1"/>
</dbReference>
<feature type="binding site" evidence="4">
    <location>
        <begin position="4"/>
        <end position="8"/>
    </location>
    <ligand>
        <name>ATP</name>
        <dbReference type="ChEBI" id="CHEBI:30616"/>
    </ligand>
</feature>
<dbReference type="Proteomes" id="UP000623067">
    <property type="component" value="Unassembled WGS sequence"/>
</dbReference>
<keyword evidence="3 4" id="KW-0067">ATP-binding</keyword>
<dbReference type="PIRSF" id="PIRSF006806">
    <property type="entry name" value="FTHF_cligase"/>
    <property type="match status" value="1"/>
</dbReference>
<dbReference type="InterPro" id="IPR024185">
    <property type="entry name" value="FTHF_cligase-like_sf"/>
</dbReference>
<evidence type="ECO:0000313" key="6">
    <source>
        <dbReference type="EMBL" id="GGB34350.1"/>
    </source>
</evidence>
<dbReference type="EMBL" id="BMIH01000003">
    <property type="protein sequence ID" value="GGB34350.1"/>
    <property type="molecule type" value="Genomic_DNA"/>
</dbReference>
<reference evidence="6" key="2">
    <citation type="submission" date="2020-09" db="EMBL/GenBank/DDBJ databases">
        <authorList>
            <person name="Sun Q."/>
            <person name="Zhou Y."/>
        </authorList>
    </citation>
    <scope>NUCLEOTIDE SEQUENCE</scope>
    <source>
        <strain evidence="6">CGMCC 1.15330</strain>
    </source>
</reference>
<dbReference type="GO" id="GO:0046872">
    <property type="term" value="F:metal ion binding"/>
    <property type="evidence" value="ECO:0007669"/>
    <property type="project" value="UniProtKB-KW"/>
</dbReference>
<accession>A0A916T8X3</accession>
<keyword evidence="5" id="KW-0460">Magnesium</keyword>
<feature type="binding site" evidence="4">
    <location>
        <begin position="125"/>
        <end position="133"/>
    </location>
    <ligand>
        <name>ATP</name>
        <dbReference type="ChEBI" id="CHEBI:30616"/>
    </ligand>
</feature>
<keyword evidence="5" id="KW-0479">Metal-binding</keyword>
<dbReference type="RefSeq" id="WP_188659087.1">
    <property type="nucleotide sequence ID" value="NZ_BMIH01000003.1"/>
</dbReference>
<evidence type="ECO:0000256" key="1">
    <source>
        <dbReference type="ARBA" id="ARBA00010638"/>
    </source>
</evidence>
<dbReference type="InterPro" id="IPR037171">
    <property type="entry name" value="NagB/RpiA_transferase-like"/>
</dbReference>
<dbReference type="EC" id="6.3.3.2" evidence="5"/>
<protein>
    <recommendedName>
        <fullName evidence="5">5-formyltetrahydrofolate cyclo-ligase</fullName>
        <ecNumber evidence="5">6.3.3.2</ecNumber>
    </recommendedName>
</protein>
<dbReference type="Gene3D" id="3.40.50.10420">
    <property type="entry name" value="NagB/RpiA/CoA transferase-like"/>
    <property type="match status" value="1"/>
</dbReference>
<evidence type="ECO:0000256" key="4">
    <source>
        <dbReference type="PIRSR" id="PIRSR006806-1"/>
    </source>
</evidence>
<keyword evidence="2 4" id="KW-0547">Nucleotide-binding</keyword>
<comment type="caution">
    <text evidence="6">The sequence shown here is derived from an EMBL/GenBank/DDBJ whole genome shotgun (WGS) entry which is preliminary data.</text>
</comment>
<dbReference type="GO" id="GO:0035999">
    <property type="term" value="P:tetrahydrofolate interconversion"/>
    <property type="evidence" value="ECO:0007669"/>
    <property type="project" value="TreeGrafter"/>
</dbReference>
<gene>
    <name evidence="6" type="ORF">GCM10011380_24760</name>
</gene>
<name>A0A916T8X3_9SPHN</name>
<dbReference type="GO" id="GO:0005524">
    <property type="term" value="F:ATP binding"/>
    <property type="evidence" value="ECO:0007669"/>
    <property type="project" value="UniProtKB-KW"/>
</dbReference>
<dbReference type="SUPFAM" id="SSF100950">
    <property type="entry name" value="NagB/RpiA/CoA transferase-like"/>
    <property type="match status" value="1"/>
</dbReference>
<organism evidence="6 7">
    <name type="scientific">Sphingomonas metalli</name>
    <dbReference type="NCBI Taxonomy" id="1779358"/>
    <lineage>
        <taxon>Bacteria</taxon>
        <taxon>Pseudomonadati</taxon>
        <taxon>Pseudomonadota</taxon>
        <taxon>Alphaproteobacteria</taxon>
        <taxon>Sphingomonadales</taxon>
        <taxon>Sphingomonadaceae</taxon>
        <taxon>Sphingomonas</taxon>
    </lineage>
</organism>
<comment type="catalytic activity">
    <reaction evidence="5">
        <text>(6S)-5-formyl-5,6,7,8-tetrahydrofolate + ATP = (6R)-5,10-methenyltetrahydrofolate + ADP + phosphate</text>
        <dbReference type="Rhea" id="RHEA:10488"/>
        <dbReference type="ChEBI" id="CHEBI:30616"/>
        <dbReference type="ChEBI" id="CHEBI:43474"/>
        <dbReference type="ChEBI" id="CHEBI:57455"/>
        <dbReference type="ChEBI" id="CHEBI:57457"/>
        <dbReference type="ChEBI" id="CHEBI:456216"/>
        <dbReference type="EC" id="6.3.3.2"/>
    </reaction>
</comment>
<dbReference type="AlphaFoldDB" id="A0A916T8X3"/>
<comment type="similarity">
    <text evidence="1 5">Belongs to the 5-formyltetrahydrofolate cyclo-ligase family.</text>
</comment>
<sequence>MSDKRLLRARLRAARAEMVERHPARPLDVPDAFILALRPGLVVASYVPLGGEADPASLEAAAWAQGCEIALPFVVDRATPIRFLAAEAGLVDGPFGLRQPPADAAARIPDIILTPLVGFDRRGNRLGQGAGHYDRAFAEHPHAWRVGIAWSVQEVPALTPDPWDVPLHAILTECEWITP</sequence>
<reference evidence="6" key="1">
    <citation type="journal article" date="2014" name="Int. J. Syst. Evol. Microbiol.">
        <title>Complete genome sequence of Corynebacterium casei LMG S-19264T (=DSM 44701T), isolated from a smear-ripened cheese.</title>
        <authorList>
            <consortium name="US DOE Joint Genome Institute (JGI-PGF)"/>
            <person name="Walter F."/>
            <person name="Albersmeier A."/>
            <person name="Kalinowski J."/>
            <person name="Ruckert C."/>
        </authorList>
    </citation>
    <scope>NUCLEOTIDE SEQUENCE</scope>
    <source>
        <strain evidence="6">CGMCC 1.15330</strain>
    </source>
</reference>